<dbReference type="Proteomes" id="UP000704712">
    <property type="component" value="Unassembled WGS sequence"/>
</dbReference>
<gene>
    <name evidence="2" type="ORF">GN958_ATG00536</name>
    <name evidence="1" type="ORF">GN958_ATG01834</name>
</gene>
<protein>
    <submittedName>
        <fullName evidence="1">Uncharacterized protein</fullName>
    </submittedName>
</protein>
<comment type="caution">
    <text evidence="1">The sequence shown here is derived from an EMBL/GenBank/DDBJ whole genome shotgun (WGS) entry which is preliminary data.</text>
</comment>
<accession>A0A8S9V7W7</accession>
<dbReference type="EMBL" id="JAACNO010000087">
    <property type="protein sequence ID" value="KAF4150328.1"/>
    <property type="molecule type" value="Genomic_DNA"/>
</dbReference>
<dbReference type="EMBL" id="JAACNO010000205">
    <property type="protein sequence ID" value="KAF4149070.1"/>
    <property type="molecule type" value="Genomic_DNA"/>
</dbReference>
<name>A0A8S9V7W7_PHYIN</name>
<reference evidence="1" key="1">
    <citation type="submission" date="2020-03" db="EMBL/GenBank/DDBJ databases">
        <title>Hybrid Assembly of Korean Phytophthora infestans isolates.</title>
        <authorList>
            <person name="Prokchorchik M."/>
            <person name="Lee Y."/>
            <person name="Seo J."/>
            <person name="Cho J.-H."/>
            <person name="Park Y.-E."/>
            <person name="Jang D.-C."/>
            <person name="Im J.-S."/>
            <person name="Choi J.-G."/>
            <person name="Park H.-J."/>
            <person name="Lee G.-B."/>
            <person name="Lee Y.-G."/>
            <person name="Hong S.-Y."/>
            <person name="Cho K."/>
            <person name="Sohn K.H."/>
        </authorList>
    </citation>
    <scope>NUCLEOTIDE SEQUENCE</scope>
    <source>
        <strain evidence="1">KR_2_A2</strain>
    </source>
</reference>
<organism evidence="1 3">
    <name type="scientific">Phytophthora infestans</name>
    <name type="common">Potato late blight agent</name>
    <name type="synonym">Botrytis infestans</name>
    <dbReference type="NCBI Taxonomy" id="4787"/>
    <lineage>
        <taxon>Eukaryota</taxon>
        <taxon>Sar</taxon>
        <taxon>Stramenopiles</taxon>
        <taxon>Oomycota</taxon>
        <taxon>Peronosporomycetes</taxon>
        <taxon>Peronosporales</taxon>
        <taxon>Peronosporaceae</taxon>
        <taxon>Phytophthora</taxon>
    </lineage>
</organism>
<evidence type="ECO:0000313" key="3">
    <source>
        <dbReference type="Proteomes" id="UP000704712"/>
    </source>
</evidence>
<proteinExistence type="predicted"/>
<sequence>MTTHRSGLSSHNIEMCSFLSRNSQFTHVTQFETLPGEEYEKAIPTSMLVDLEPRINDQPTLTEWEVSMSSVWDDIGDEENKDD</sequence>
<evidence type="ECO:0000313" key="1">
    <source>
        <dbReference type="EMBL" id="KAF4149070.1"/>
    </source>
</evidence>
<dbReference type="AlphaFoldDB" id="A0A8S9V7W7"/>
<evidence type="ECO:0000313" key="2">
    <source>
        <dbReference type="EMBL" id="KAF4150328.1"/>
    </source>
</evidence>